<reference evidence="2 3" key="1">
    <citation type="journal article" date="2021" name="Cell">
        <title>Tracing the genetic footprints of vertebrate landing in non-teleost ray-finned fishes.</title>
        <authorList>
            <person name="Bi X."/>
            <person name="Wang K."/>
            <person name="Yang L."/>
            <person name="Pan H."/>
            <person name="Jiang H."/>
            <person name="Wei Q."/>
            <person name="Fang M."/>
            <person name="Yu H."/>
            <person name="Zhu C."/>
            <person name="Cai Y."/>
            <person name="He Y."/>
            <person name="Gan X."/>
            <person name="Zeng H."/>
            <person name="Yu D."/>
            <person name="Zhu Y."/>
            <person name="Jiang H."/>
            <person name="Qiu Q."/>
            <person name="Yang H."/>
            <person name="Zhang Y.E."/>
            <person name="Wang W."/>
            <person name="Zhu M."/>
            <person name="He S."/>
            <person name="Zhang G."/>
        </authorList>
    </citation>
    <scope>NUCLEOTIDE SEQUENCE [LARGE SCALE GENOMIC DNA]</scope>
    <source>
        <strain evidence="2">Bchr_013</strain>
    </source>
</reference>
<proteinExistence type="predicted"/>
<dbReference type="PROSITE" id="PS50088">
    <property type="entry name" value="ANK_REPEAT"/>
    <property type="match status" value="1"/>
</dbReference>
<accession>A0A8X7XJY0</accession>
<organism evidence="2 3">
    <name type="scientific">Polypterus senegalus</name>
    <name type="common">Senegal bichir</name>
    <dbReference type="NCBI Taxonomy" id="55291"/>
    <lineage>
        <taxon>Eukaryota</taxon>
        <taxon>Metazoa</taxon>
        <taxon>Chordata</taxon>
        <taxon>Craniata</taxon>
        <taxon>Vertebrata</taxon>
        <taxon>Euteleostomi</taxon>
        <taxon>Actinopterygii</taxon>
        <taxon>Polypteriformes</taxon>
        <taxon>Polypteridae</taxon>
        <taxon>Polypterus</taxon>
    </lineage>
</organism>
<evidence type="ECO:0000313" key="2">
    <source>
        <dbReference type="EMBL" id="KAG2468610.1"/>
    </source>
</evidence>
<comment type="caution">
    <text evidence="2">The sequence shown here is derived from an EMBL/GenBank/DDBJ whole genome shotgun (WGS) entry which is preliminary data.</text>
</comment>
<dbReference type="InterPro" id="IPR002110">
    <property type="entry name" value="Ankyrin_rpt"/>
</dbReference>
<dbReference type="Proteomes" id="UP000886611">
    <property type="component" value="Unassembled WGS sequence"/>
</dbReference>
<dbReference type="PANTHER" id="PTHR24133">
    <property type="entry name" value="ANKYRIN DOMAIN-CONTAINING"/>
    <property type="match status" value="1"/>
</dbReference>
<dbReference type="Gene3D" id="1.25.40.20">
    <property type="entry name" value="Ankyrin repeat-containing domain"/>
    <property type="match status" value="1"/>
</dbReference>
<protein>
    <submittedName>
        <fullName evidence="2">ANKR9 protein</fullName>
    </submittedName>
</protein>
<dbReference type="FunFam" id="1.25.40.20:FF:000206">
    <property type="entry name" value="Ankyrin repeat domain-containing protein 9"/>
    <property type="match status" value="1"/>
</dbReference>
<keyword evidence="3" id="KW-1185">Reference proteome</keyword>
<dbReference type="PROSITE" id="PS50297">
    <property type="entry name" value="ANK_REP_REGION"/>
    <property type="match status" value="1"/>
</dbReference>
<feature type="repeat" description="ANK" evidence="1">
    <location>
        <begin position="196"/>
        <end position="228"/>
    </location>
</feature>
<feature type="non-terminal residue" evidence="2">
    <location>
        <position position="346"/>
    </location>
</feature>
<sequence length="346" mass="39204">MNLRSDYISAKEEGRRADLRRSGRNAGTELMAVGSPPATGAVAHIASVTLAMSCGSRDSRLQRDDDSRQRKFLSYVFYQAVRDHKPVWMLEDMRTMETFYWEENISQRTYSPSEALLYAVVHDHQAYAQYLLSHYSEKALEMPGERICCCPSSAPHLAMAVRYDRRDIISLILQVAHRLPSLRSYMNRRGCFHLEDGKTPLHVACELLRSEAVLLLLGSGASPQAEDHKGMTPLDVILEQLGESKVNVLPKKLCLDHLLMFMPKVHFKMKSTLLADSNSWKKVLGEDTFNYLVGRSPAPLFLIAMHTILQQLPPSQFPQSLQELPIPTQFKSLLTPFKRCTNLDVV</sequence>
<dbReference type="AlphaFoldDB" id="A0A8X7XJY0"/>
<dbReference type="InterPro" id="IPR052391">
    <property type="entry name" value="E3_Ligase-Neurotoxin"/>
</dbReference>
<dbReference type="InterPro" id="IPR036770">
    <property type="entry name" value="Ankyrin_rpt-contain_sf"/>
</dbReference>
<dbReference type="PANTHER" id="PTHR24133:SF14">
    <property type="entry name" value="ANKYRIN REPEAT DOMAIN-CONTAINING PROTEIN 9"/>
    <property type="match status" value="1"/>
</dbReference>
<gene>
    <name evidence="2" type="primary">Ankrd9_0</name>
    <name evidence="2" type="ORF">GTO96_0015207</name>
</gene>
<evidence type="ECO:0000256" key="1">
    <source>
        <dbReference type="PROSITE-ProRule" id="PRU00023"/>
    </source>
</evidence>
<name>A0A8X7XJY0_POLSE</name>
<evidence type="ECO:0000313" key="3">
    <source>
        <dbReference type="Proteomes" id="UP000886611"/>
    </source>
</evidence>
<keyword evidence="1" id="KW-0040">ANK repeat</keyword>
<dbReference type="SUPFAM" id="SSF48403">
    <property type="entry name" value="Ankyrin repeat"/>
    <property type="match status" value="1"/>
</dbReference>
<dbReference type="Pfam" id="PF00023">
    <property type="entry name" value="Ank"/>
    <property type="match status" value="1"/>
</dbReference>
<feature type="non-terminal residue" evidence="2">
    <location>
        <position position="1"/>
    </location>
</feature>
<dbReference type="EMBL" id="JAATIS010000485">
    <property type="protein sequence ID" value="KAG2468610.1"/>
    <property type="molecule type" value="Genomic_DNA"/>
</dbReference>